<feature type="active site" description="Proton donor" evidence="2">
    <location>
        <position position="525"/>
    </location>
</feature>
<feature type="binding site" evidence="3">
    <location>
        <begin position="524"/>
        <end position="525"/>
    </location>
    <ligand>
        <name>FAD</name>
        <dbReference type="ChEBI" id="CHEBI:57692"/>
    </ligand>
</feature>
<reference evidence="7" key="1">
    <citation type="journal article" date="2021" name="Nat. Commun.">
        <title>Genetic determinants of endophytism in the Arabidopsis root mycobiome.</title>
        <authorList>
            <person name="Mesny F."/>
            <person name="Miyauchi S."/>
            <person name="Thiergart T."/>
            <person name="Pickel B."/>
            <person name="Atanasova L."/>
            <person name="Karlsson M."/>
            <person name="Huettel B."/>
            <person name="Barry K.W."/>
            <person name="Haridas S."/>
            <person name="Chen C."/>
            <person name="Bauer D."/>
            <person name="Andreopoulos W."/>
            <person name="Pangilinan J."/>
            <person name="LaButti K."/>
            <person name="Riley R."/>
            <person name="Lipzen A."/>
            <person name="Clum A."/>
            <person name="Drula E."/>
            <person name="Henrissat B."/>
            <person name="Kohler A."/>
            <person name="Grigoriev I.V."/>
            <person name="Martin F.M."/>
            <person name="Hacquard S."/>
        </authorList>
    </citation>
    <scope>NUCLEOTIDE SEQUENCE</scope>
    <source>
        <strain evidence="7">MPI-CAGE-CH-0230</strain>
    </source>
</reference>
<evidence type="ECO:0000313" key="8">
    <source>
        <dbReference type="Proteomes" id="UP000756346"/>
    </source>
</evidence>
<dbReference type="RefSeq" id="XP_046008425.1">
    <property type="nucleotide sequence ID" value="XM_046151357.1"/>
</dbReference>
<keyword evidence="3 4" id="KW-0274">FAD</keyword>
<dbReference type="AlphaFoldDB" id="A0A9P8Y126"/>
<keyword evidence="4" id="KW-0285">Flavoprotein</keyword>
<accession>A0A9P8Y126</accession>
<dbReference type="OrthoDB" id="269227at2759"/>
<comment type="cofactor">
    <cofactor evidence="3">
        <name>FAD</name>
        <dbReference type="ChEBI" id="CHEBI:57692"/>
    </cofactor>
</comment>
<dbReference type="Pfam" id="PF00732">
    <property type="entry name" value="GMC_oxred_N"/>
    <property type="match status" value="1"/>
</dbReference>
<keyword evidence="8" id="KW-1185">Reference proteome</keyword>
<organism evidence="7 8">
    <name type="scientific">Microdochium trichocladiopsis</name>
    <dbReference type="NCBI Taxonomy" id="1682393"/>
    <lineage>
        <taxon>Eukaryota</taxon>
        <taxon>Fungi</taxon>
        <taxon>Dikarya</taxon>
        <taxon>Ascomycota</taxon>
        <taxon>Pezizomycotina</taxon>
        <taxon>Sordariomycetes</taxon>
        <taxon>Xylariomycetidae</taxon>
        <taxon>Xylariales</taxon>
        <taxon>Microdochiaceae</taxon>
        <taxon>Microdochium</taxon>
    </lineage>
</organism>
<evidence type="ECO:0000256" key="2">
    <source>
        <dbReference type="PIRSR" id="PIRSR000137-1"/>
    </source>
</evidence>
<dbReference type="GO" id="GO:0016614">
    <property type="term" value="F:oxidoreductase activity, acting on CH-OH group of donors"/>
    <property type="evidence" value="ECO:0007669"/>
    <property type="project" value="InterPro"/>
</dbReference>
<feature type="domain" description="Glucose-methanol-choline oxidoreductase N-terminal" evidence="6">
    <location>
        <begin position="275"/>
        <end position="289"/>
    </location>
</feature>
<dbReference type="PROSITE" id="PS00624">
    <property type="entry name" value="GMC_OXRED_2"/>
    <property type="match status" value="1"/>
</dbReference>
<evidence type="ECO:0000256" key="4">
    <source>
        <dbReference type="RuleBase" id="RU003968"/>
    </source>
</evidence>
<dbReference type="PIRSF" id="PIRSF000137">
    <property type="entry name" value="Alcohol_oxidase"/>
    <property type="match status" value="1"/>
</dbReference>
<proteinExistence type="inferred from homology"/>
<evidence type="ECO:0000256" key="3">
    <source>
        <dbReference type="PIRSR" id="PIRSR000137-2"/>
    </source>
</evidence>
<dbReference type="PANTHER" id="PTHR11552:SF134">
    <property type="entry name" value="GLUCOSE-METHANOL-CHOLINE OXIDOREDUCTASE N-TERMINAL DOMAIN-CONTAINING PROTEIN"/>
    <property type="match status" value="1"/>
</dbReference>
<comment type="caution">
    <text evidence="7">The sequence shown here is derived from an EMBL/GenBank/DDBJ whole genome shotgun (WGS) entry which is preliminary data.</text>
</comment>
<dbReference type="GeneID" id="70180903"/>
<dbReference type="PANTHER" id="PTHR11552">
    <property type="entry name" value="GLUCOSE-METHANOL-CHOLINE GMC OXIDOREDUCTASE"/>
    <property type="match status" value="1"/>
</dbReference>
<dbReference type="Gene3D" id="3.30.560.10">
    <property type="entry name" value="Glucose Oxidase, domain 3"/>
    <property type="match status" value="1"/>
</dbReference>
<dbReference type="Proteomes" id="UP000756346">
    <property type="component" value="Unassembled WGS sequence"/>
</dbReference>
<dbReference type="Pfam" id="PF05199">
    <property type="entry name" value="GMC_oxred_C"/>
    <property type="match status" value="1"/>
</dbReference>
<feature type="binding site" evidence="3">
    <location>
        <begin position="94"/>
        <end position="97"/>
    </location>
    <ligand>
        <name>FAD</name>
        <dbReference type="ChEBI" id="CHEBI:57692"/>
    </ligand>
</feature>
<sequence length="591" mass="63774">MADEVYDFIIVGSGPSGSALAAGIANAPSRPRVLLLEAGGPNAERDLRVDGQRFTTLMTSGMNWGYKTTPQAECNNREIDYSRGRGLGGSSAINFGVYSYGARDDYDEWARLVGDDTFSWDKMQQRFKALESFNMKTPAGLDGGAASKYAAPDAAVHGTTGPLKVGYAKEWEDDLTQTLDVFVSGGWPANPDHNSGNPLGISVLINSAQGGVRTTASDLLDPRPENLTVLTDAPVARVLFNKTASSASEKPKAVGVETATGKTYHAKKEVLLSAGALNTPQILMSSGLGPASPLRALGVSPLRDIPALGQNLRDHMFVPLIYKLNTPHSATRAAFYRSADARAAALAQWREQGGTGDWAKYACELGIGWAKLPGLEQSAEFQALPEAERAFLAKETVPHYEIITHFPIHYFVPGFPDENLDYVTVLVFYYNAQARGEVTLKKPDAAAEGEKGEKSVEVPQVQCNPRFLEHEFDRRVAVDSLREVLRVLKQDSFAKDTAGVISGPKGESDEDLLEYWRQNISSSWHMTGTAKMGAPGDADAVVDQDFRVRGVDGLRVVDMSVVPVLASCHIQAVAYITGVTAAEKIVAEYGL</sequence>
<feature type="binding site" evidence="3">
    <location>
        <position position="235"/>
    </location>
    <ligand>
        <name>FAD</name>
        <dbReference type="ChEBI" id="CHEBI:57692"/>
    </ligand>
</feature>
<dbReference type="SUPFAM" id="SSF51905">
    <property type="entry name" value="FAD/NAD(P)-binding domain"/>
    <property type="match status" value="1"/>
</dbReference>
<feature type="active site" description="Proton acceptor" evidence="2">
    <location>
        <position position="569"/>
    </location>
</feature>
<dbReference type="EMBL" id="JAGTJQ010000009">
    <property type="protein sequence ID" value="KAH7024877.1"/>
    <property type="molecule type" value="Genomic_DNA"/>
</dbReference>
<evidence type="ECO:0000259" key="6">
    <source>
        <dbReference type="PROSITE" id="PS00624"/>
    </source>
</evidence>
<dbReference type="InterPro" id="IPR007867">
    <property type="entry name" value="GMC_OxRtase_C"/>
</dbReference>
<protein>
    <submittedName>
        <fullName evidence="7">Glucose-methanol-choline oxidoreductase</fullName>
    </submittedName>
</protein>
<dbReference type="PROSITE" id="PS00623">
    <property type="entry name" value="GMC_OXRED_1"/>
    <property type="match status" value="1"/>
</dbReference>
<comment type="similarity">
    <text evidence="1 4">Belongs to the GMC oxidoreductase family.</text>
</comment>
<evidence type="ECO:0000259" key="5">
    <source>
        <dbReference type="PROSITE" id="PS00623"/>
    </source>
</evidence>
<dbReference type="InterPro" id="IPR036188">
    <property type="entry name" value="FAD/NAD-bd_sf"/>
</dbReference>
<dbReference type="GO" id="GO:0050660">
    <property type="term" value="F:flavin adenine dinucleotide binding"/>
    <property type="evidence" value="ECO:0007669"/>
    <property type="project" value="InterPro"/>
</dbReference>
<dbReference type="SUPFAM" id="SSF54373">
    <property type="entry name" value="FAD-linked reductases, C-terminal domain"/>
    <property type="match status" value="1"/>
</dbReference>
<gene>
    <name evidence="7" type="ORF">B0I36DRAFT_274527</name>
</gene>
<name>A0A9P8Y126_9PEZI</name>
<evidence type="ECO:0000256" key="1">
    <source>
        <dbReference type="ARBA" id="ARBA00010790"/>
    </source>
</evidence>
<evidence type="ECO:0000313" key="7">
    <source>
        <dbReference type="EMBL" id="KAH7024877.1"/>
    </source>
</evidence>
<dbReference type="Gene3D" id="3.50.50.60">
    <property type="entry name" value="FAD/NAD(P)-binding domain"/>
    <property type="match status" value="1"/>
</dbReference>
<dbReference type="InterPro" id="IPR000172">
    <property type="entry name" value="GMC_OxRdtase_N"/>
</dbReference>
<feature type="domain" description="Glucose-methanol-choline oxidoreductase N-terminal" evidence="5">
    <location>
        <begin position="84"/>
        <end position="107"/>
    </location>
</feature>
<dbReference type="InterPro" id="IPR012132">
    <property type="entry name" value="GMC_OxRdtase"/>
</dbReference>